<dbReference type="InterPro" id="IPR036615">
    <property type="entry name" value="Mur_ligase_C_dom_sf"/>
</dbReference>
<evidence type="ECO:0000259" key="15">
    <source>
        <dbReference type="PROSITE" id="PS50975"/>
    </source>
</evidence>
<dbReference type="GO" id="GO:0071161">
    <property type="term" value="F:cyanophycin synthetase activity (L-arginine-adding)"/>
    <property type="evidence" value="ECO:0007669"/>
    <property type="project" value="UniProtKB-EC"/>
</dbReference>
<dbReference type="InterPro" id="IPR011810">
    <property type="entry name" value="Cya_phycin_syn"/>
</dbReference>
<dbReference type="InterPro" id="IPR004101">
    <property type="entry name" value="Mur_ligase_C"/>
</dbReference>
<dbReference type="OrthoDB" id="9803907at2"/>
<dbReference type="PROSITE" id="PS50975">
    <property type="entry name" value="ATP_GRASP"/>
    <property type="match status" value="1"/>
</dbReference>
<dbReference type="EC" id="6.3.2.30" evidence="5"/>
<evidence type="ECO:0000256" key="6">
    <source>
        <dbReference type="ARBA" id="ARBA00013005"/>
    </source>
</evidence>
<dbReference type="PANTHER" id="PTHR23135">
    <property type="entry name" value="MUR LIGASE FAMILY MEMBER"/>
    <property type="match status" value="1"/>
</dbReference>
<evidence type="ECO:0000256" key="14">
    <source>
        <dbReference type="PROSITE-ProRule" id="PRU00409"/>
    </source>
</evidence>
<dbReference type="InterPro" id="IPR036565">
    <property type="entry name" value="Mur-like_cat_sf"/>
</dbReference>
<evidence type="ECO:0000313" key="16">
    <source>
        <dbReference type="EMBL" id="PWI58437.1"/>
    </source>
</evidence>
<comment type="catalytic activity">
    <reaction evidence="13">
        <text>[L-4-(L-arginin-2-N-yl)aspartate](n) + L-aspartate + ATP = [L-4-(L-arginin-2-N-yl)aspartate](n)-L-aspartate + ADP + phosphate + H(+)</text>
        <dbReference type="Rhea" id="RHEA:13277"/>
        <dbReference type="Rhea" id="RHEA-COMP:13728"/>
        <dbReference type="Rhea" id="RHEA-COMP:13733"/>
        <dbReference type="ChEBI" id="CHEBI:15378"/>
        <dbReference type="ChEBI" id="CHEBI:29991"/>
        <dbReference type="ChEBI" id="CHEBI:30616"/>
        <dbReference type="ChEBI" id="CHEBI:43474"/>
        <dbReference type="ChEBI" id="CHEBI:137986"/>
        <dbReference type="ChEBI" id="CHEBI:137990"/>
        <dbReference type="ChEBI" id="CHEBI:456216"/>
        <dbReference type="EC" id="6.3.2.29"/>
    </reaction>
</comment>
<evidence type="ECO:0000256" key="2">
    <source>
        <dbReference type="ARBA" id="ARBA00004752"/>
    </source>
</evidence>
<evidence type="ECO:0000313" key="17">
    <source>
        <dbReference type="Proteomes" id="UP000245380"/>
    </source>
</evidence>
<dbReference type="EMBL" id="MPDK01000003">
    <property type="protein sequence ID" value="PWI58437.1"/>
    <property type="molecule type" value="Genomic_DNA"/>
</dbReference>
<comment type="catalytic activity">
    <reaction evidence="12">
        <text>[L-4-(L-arginin-2-N-yl)aspartate](n)-L-aspartate + L-arginine + ATP = [L-4-(L-arginin-2-N-yl)aspartate](n+1) + ADP + phosphate + H(+)</text>
        <dbReference type="Rhea" id="RHEA:23888"/>
        <dbReference type="Rhea" id="RHEA-COMP:13732"/>
        <dbReference type="Rhea" id="RHEA-COMP:13733"/>
        <dbReference type="ChEBI" id="CHEBI:15378"/>
        <dbReference type="ChEBI" id="CHEBI:30616"/>
        <dbReference type="ChEBI" id="CHEBI:32682"/>
        <dbReference type="ChEBI" id="CHEBI:43474"/>
        <dbReference type="ChEBI" id="CHEBI:137986"/>
        <dbReference type="ChEBI" id="CHEBI:137990"/>
        <dbReference type="ChEBI" id="CHEBI:456216"/>
        <dbReference type="EC" id="6.3.2.30"/>
    </reaction>
</comment>
<dbReference type="Pfam" id="PF08245">
    <property type="entry name" value="Mur_ligase_M"/>
    <property type="match status" value="1"/>
</dbReference>
<dbReference type="Pfam" id="PF08443">
    <property type="entry name" value="RimK"/>
    <property type="match status" value="2"/>
</dbReference>
<dbReference type="GO" id="GO:0004326">
    <property type="term" value="F:tetrahydrofolylpolyglutamate synthase activity"/>
    <property type="evidence" value="ECO:0007669"/>
    <property type="project" value="InterPro"/>
</dbReference>
<evidence type="ECO:0000256" key="12">
    <source>
        <dbReference type="ARBA" id="ARBA00048094"/>
    </source>
</evidence>
<evidence type="ECO:0000256" key="5">
    <source>
        <dbReference type="ARBA" id="ARBA00012968"/>
    </source>
</evidence>
<evidence type="ECO:0000256" key="11">
    <source>
        <dbReference type="ARBA" id="ARBA00031353"/>
    </source>
</evidence>
<comment type="similarity">
    <text evidence="3">In the C-terminal section; belongs to the MurCDEF family.</text>
</comment>
<evidence type="ECO:0000256" key="4">
    <source>
        <dbReference type="ARBA" id="ARBA00011738"/>
    </source>
</evidence>
<name>A0A2U3DAX8_SULT2</name>
<proteinExistence type="inferred from homology"/>
<dbReference type="Gene3D" id="3.30.470.20">
    <property type="entry name" value="ATP-grasp fold, B domain"/>
    <property type="match status" value="2"/>
</dbReference>
<dbReference type="InterPro" id="IPR011761">
    <property type="entry name" value="ATP-grasp"/>
</dbReference>
<keyword evidence="17" id="KW-1185">Reference proteome</keyword>
<dbReference type="GO" id="GO:0071160">
    <property type="term" value="F:cyanophycin synthetase activity (L-aspartate-adding)"/>
    <property type="evidence" value="ECO:0007669"/>
    <property type="project" value="UniProtKB-EC"/>
</dbReference>
<evidence type="ECO:0000256" key="7">
    <source>
        <dbReference type="ARBA" id="ARBA00022036"/>
    </source>
</evidence>
<dbReference type="PROSITE" id="PS01011">
    <property type="entry name" value="FOLYLPOLYGLU_SYNT_1"/>
    <property type="match status" value="1"/>
</dbReference>
<organism evidence="16 17">
    <name type="scientific">Sulfoacidibacillus thermotolerans</name>
    <name type="common">Acidibacillus sulfuroxidans</name>
    <dbReference type="NCBI Taxonomy" id="1765684"/>
    <lineage>
        <taxon>Bacteria</taxon>
        <taxon>Bacillati</taxon>
        <taxon>Bacillota</taxon>
        <taxon>Bacilli</taxon>
        <taxon>Bacillales</taxon>
        <taxon>Alicyclobacillaceae</taxon>
        <taxon>Sulfoacidibacillus</taxon>
    </lineage>
</organism>
<dbReference type="InterPro" id="IPR044019">
    <property type="entry name" value="Cyanophycin_syn_N"/>
</dbReference>
<gene>
    <name evidence="16" type="ORF">BM613_02600</name>
</gene>
<keyword evidence="9 14" id="KW-0547">Nucleotide-binding</keyword>
<sequence length="835" mass="91168">MCPGLYDHHCGMGRPGGFVERLYGGTYIGHVIEHVTLELLTRVGYRANFGKTRNAGRPGLYDVVIEFETEEPARYLLEEAVKLVDACCKGLDFPLQSVLEEAQRLRGIYDLGPSTAAIVEAAQRRNIPVRRIAGSLVRLGTGRYRKYVQATMTHSTSGIAVDIASDKALTKQLLQQAGIRVPRGRVVKTLEEARHAFSQLNTTVVVKPFDGCQGRGVSTHIDTLELLEDAFAFAAYDSAPVIIEEYAPGRQYRLLVVGEQFVAAAERIPAHVMGDGEHTIRELIDLVNAQPERGDDHEKPLTKIAVDEVVQRFLHLQKRTLDEIPARGEMVLLRDSANLSTGGIAVDCTDQVHPVFAQMAIRAARTIGLDVCGVDLIVPDIQNPRDADHAVIIEVNAAPGIRMHHYPSQGAARDVGAAILESMYPKGTTARVPIISITGTNGKTTTTRMIRHILRYAGYHVGMTSTEGVYIGDERVLSGDTTGPQSAELVLSDPTVDVAVLETARGGIIRGGLAYDVADVGIVTNVAMDHIGQDGLQTLEDILHVKALVAECVKKSDGAVVLSADDPELVKLAQRLKSKVIFVSTASSNPMITRHLACGGQAYYVREGWMIEAAGALEWKIARIQDFPITLQGTALFHVANALCAIAAARHLNISRKQCALALTQFRSDLHNPGRINIFRMPSGRYVISDYGHNPDGVRVIGEMTSRLMGKKVPAVIGFPGDRDDAVLAEAARMAVKYFGPLVVKEDLDTRGRERGEVAALLVSEIRKVAPEMPVHVEYDEREALRKILQLYPDEPLILMFHEHLQGIRDVLLEQGGQEVYALPDLKPVAAISAM</sequence>
<keyword evidence="8" id="KW-0436">Ligase</keyword>
<evidence type="ECO:0000256" key="3">
    <source>
        <dbReference type="ARBA" id="ARBA00009060"/>
    </source>
</evidence>
<reference evidence="16 17" key="1">
    <citation type="submission" date="2016-11" db="EMBL/GenBank/DDBJ databases">
        <title>Comparative genomics of Acidibacillus ferroxidans species.</title>
        <authorList>
            <person name="Oliveira G."/>
            <person name="Nunes G."/>
            <person name="Oliveira R."/>
            <person name="Araujo F."/>
            <person name="Salim A."/>
            <person name="Scholte L."/>
            <person name="Morais D."/>
            <person name="Nancucheo I."/>
            <person name="Johnson D.B."/>
            <person name="Grail B."/>
            <person name="Bittencourt J."/>
            <person name="Valadares R."/>
        </authorList>
    </citation>
    <scope>NUCLEOTIDE SEQUENCE [LARGE SCALE GENOMIC DNA]</scope>
    <source>
        <strain evidence="16 17">Y002</strain>
    </source>
</reference>
<protein>
    <recommendedName>
        <fullName evidence="7">Cyanophycin synthetase</fullName>
        <ecNumber evidence="6">6.3.2.29</ecNumber>
        <ecNumber evidence="5">6.3.2.30</ecNumber>
    </recommendedName>
    <alternativeName>
        <fullName evidence="11">Cyanophycin synthase</fullName>
    </alternativeName>
</protein>
<dbReference type="EC" id="6.3.2.29" evidence="6"/>
<dbReference type="Gene3D" id="3.90.190.20">
    <property type="entry name" value="Mur ligase, C-terminal domain"/>
    <property type="match status" value="1"/>
</dbReference>
<dbReference type="AlphaFoldDB" id="A0A2U3DAX8"/>
<comment type="function">
    <text evidence="1">Catalyzes the ATP-dependent polymerization of arginine and aspartate to multi-L-arginyl-poly-L-aspartic acid (cyanophycin; a water-insoluble reserve polymer).</text>
</comment>
<evidence type="ECO:0000256" key="9">
    <source>
        <dbReference type="ARBA" id="ARBA00022741"/>
    </source>
</evidence>
<dbReference type="InterPro" id="IPR013221">
    <property type="entry name" value="Mur_ligase_cen"/>
</dbReference>
<accession>A0A2U3DAX8</accession>
<comment type="subunit">
    <text evidence="4">Homodimer.</text>
</comment>
<dbReference type="Proteomes" id="UP000245380">
    <property type="component" value="Unassembled WGS sequence"/>
</dbReference>
<dbReference type="InterPro" id="IPR013651">
    <property type="entry name" value="ATP-grasp_RimK-type"/>
</dbReference>
<evidence type="ECO:0000256" key="1">
    <source>
        <dbReference type="ARBA" id="ARBA00003184"/>
    </source>
</evidence>
<dbReference type="GO" id="GO:0046872">
    <property type="term" value="F:metal ion binding"/>
    <property type="evidence" value="ECO:0007669"/>
    <property type="project" value="InterPro"/>
</dbReference>
<dbReference type="Pfam" id="PF18921">
    <property type="entry name" value="Cyanophycin_syn"/>
    <property type="match status" value="1"/>
</dbReference>
<dbReference type="PANTHER" id="PTHR23135:SF18">
    <property type="entry name" value="CYANOPHYCIN SYNTHETASE"/>
    <property type="match status" value="1"/>
</dbReference>
<comment type="pathway">
    <text evidence="2">Cell wall biogenesis; peptidoglycan biosynthesis.</text>
</comment>
<dbReference type="InterPro" id="IPR018109">
    <property type="entry name" value="Folylpolyglutamate_synth_CS"/>
</dbReference>
<dbReference type="Gene3D" id="3.40.1190.10">
    <property type="entry name" value="Mur-like, catalytic domain"/>
    <property type="match status" value="1"/>
</dbReference>
<dbReference type="SUPFAM" id="SSF56059">
    <property type="entry name" value="Glutathione synthetase ATP-binding domain-like"/>
    <property type="match status" value="1"/>
</dbReference>
<dbReference type="SUPFAM" id="SSF53623">
    <property type="entry name" value="MurD-like peptide ligases, catalytic domain"/>
    <property type="match status" value="1"/>
</dbReference>
<dbReference type="NCBIfam" id="TIGR02068">
    <property type="entry name" value="cya_phycin_syn"/>
    <property type="match status" value="1"/>
</dbReference>
<evidence type="ECO:0000256" key="13">
    <source>
        <dbReference type="ARBA" id="ARBA00048425"/>
    </source>
</evidence>
<feature type="domain" description="ATP-grasp" evidence="15">
    <location>
        <begin position="171"/>
        <end position="424"/>
    </location>
</feature>
<dbReference type="Pfam" id="PF02875">
    <property type="entry name" value="Mur_ligase_C"/>
    <property type="match status" value="1"/>
</dbReference>
<dbReference type="SUPFAM" id="SSF53244">
    <property type="entry name" value="MurD-like peptide ligases, peptide-binding domain"/>
    <property type="match status" value="1"/>
</dbReference>
<comment type="caution">
    <text evidence="16">The sequence shown here is derived from an EMBL/GenBank/DDBJ whole genome shotgun (WGS) entry which is preliminary data.</text>
</comment>
<evidence type="ECO:0000256" key="10">
    <source>
        <dbReference type="ARBA" id="ARBA00022840"/>
    </source>
</evidence>
<dbReference type="GO" id="GO:0005524">
    <property type="term" value="F:ATP binding"/>
    <property type="evidence" value="ECO:0007669"/>
    <property type="project" value="UniProtKB-UniRule"/>
</dbReference>
<dbReference type="NCBIfam" id="NF010623">
    <property type="entry name" value="PRK14016.1"/>
    <property type="match status" value="1"/>
</dbReference>
<evidence type="ECO:0000256" key="8">
    <source>
        <dbReference type="ARBA" id="ARBA00022598"/>
    </source>
</evidence>
<keyword evidence="10 14" id="KW-0067">ATP-binding</keyword>